<feature type="domain" description="Reverse transcriptase" evidence="2">
    <location>
        <begin position="38"/>
        <end position="109"/>
    </location>
</feature>
<evidence type="ECO:0000313" key="4">
    <source>
        <dbReference type="Proteomes" id="UP000762676"/>
    </source>
</evidence>
<dbReference type="Proteomes" id="UP000762676">
    <property type="component" value="Unassembled WGS sequence"/>
</dbReference>
<proteinExistence type="predicted"/>
<dbReference type="EMBL" id="BMAT01007493">
    <property type="protein sequence ID" value="GFR65585.1"/>
    <property type="molecule type" value="Genomic_DNA"/>
</dbReference>
<accession>A0AAV4EZ96</accession>
<comment type="caution">
    <text evidence="3">The sequence shown here is derived from an EMBL/GenBank/DDBJ whole genome shotgun (WGS) entry which is preliminary data.</text>
</comment>
<dbReference type="Pfam" id="PF00078">
    <property type="entry name" value="RVT_1"/>
    <property type="match status" value="1"/>
</dbReference>
<feature type="region of interest" description="Disordered" evidence="1">
    <location>
        <begin position="1"/>
        <end position="37"/>
    </location>
</feature>
<dbReference type="InterPro" id="IPR000477">
    <property type="entry name" value="RT_dom"/>
</dbReference>
<evidence type="ECO:0000256" key="1">
    <source>
        <dbReference type="SAM" id="MobiDB-lite"/>
    </source>
</evidence>
<organism evidence="3 4">
    <name type="scientific">Elysia marginata</name>
    <dbReference type="NCBI Taxonomy" id="1093978"/>
    <lineage>
        <taxon>Eukaryota</taxon>
        <taxon>Metazoa</taxon>
        <taxon>Spiralia</taxon>
        <taxon>Lophotrochozoa</taxon>
        <taxon>Mollusca</taxon>
        <taxon>Gastropoda</taxon>
        <taxon>Heterobranchia</taxon>
        <taxon>Euthyneura</taxon>
        <taxon>Panpulmonata</taxon>
        <taxon>Sacoglossa</taxon>
        <taxon>Placobranchoidea</taxon>
        <taxon>Plakobranchidae</taxon>
        <taxon>Elysia</taxon>
    </lineage>
</organism>
<keyword evidence="3" id="KW-0378">Hydrolase</keyword>
<keyword evidence="3" id="KW-0540">Nuclease</keyword>
<evidence type="ECO:0000259" key="2">
    <source>
        <dbReference type="Pfam" id="PF00078"/>
    </source>
</evidence>
<keyword evidence="4" id="KW-1185">Reference proteome</keyword>
<protein>
    <submittedName>
        <fullName evidence="3">Endonuclease-reverse transcriptase</fullName>
    </submittedName>
</protein>
<dbReference type="PANTHER" id="PTHR47027">
    <property type="entry name" value="REVERSE TRANSCRIPTASE DOMAIN-CONTAINING PROTEIN"/>
    <property type="match status" value="1"/>
</dbReference>
<feature type="compositionally biased region" description="Basic and acidic residues" evidence="1">
    <location>
        <begin position="23"/>
        <end position="32"/>
    </location>
</feature>
<sequence length="112" mass="12723">MQASAEEGRRRGRQRKFYLDQTTSKKKDKDDLAGPPDPALFNLFSEFLSQEVLEEKIGISLNGENITNVRFPDDTVIMAETPEILQQMLDSIANSCKTYGMEMNAKKDKNYA</sequence>
<keyword evidence="3" id="KW-0255">Endonuclease</keyword>
<reference evidence="3 4" key="1">
    <citation type="journal article" date="2021" name="Elife">
        <title>Chloroplast acquisition without the gene transfer in kleptoplastic sea slugs, Plakobranchus ocellatus.</title>
        <authorList>
            <person name="Maeda T."/>
            <person name="Takahashi S."/>
            <person name="Yoshida T."/>
            <person name="Shimamura S."/>
            <person name="Takaki Y."/>
            <person name="Nagai Y."/>
            <person name="Toyoda A."/>
            <person name="Suzuki Y."/>
            <person name="Arimoto A."/>
            <person name="Ishii H."/>
            <person name="Satoh N."/>
            <person name="Nishiyama T."/>
            <person name="Hasebe M."/>
            <person name="Maruyama T."/>
            <person name="Minagawa J."/>
            <person name="Obokata J."/>
            <person name="Shigenobu S."/>
        </authorList>
    </citation>
    <scope>NUCLEOTIDE SEQUENCE [LARGE SCALE GENOMIC DNA]</scope>
</reference>
<dbReference type="AlphaFoldDB" id="A0AAV4EZ96"/>
<gene>
    <name evidence="3" type="ORF">ElyMa_003662700</name>
</gene>
<dbReference type="PANTHER" id="PTHR47027:SF20">
    <property type="entry name" value="REVERSE TRANSCRIPTASE-LIKE PROTEIN WITH RNA-DIRECTED DNA POLYMERASE DOMAIN"/>
    <property type="match status" value="1"/>
</dbReference>
<evidence type="ECO:0000313" key="3">
    <source>
        <dbReference type="EMBL" id="GFR65585.1"/>
    </source>
</evidence>
<name>A0AAV4EZ96_9GAST</name>
<dbReference type="GO" id="GO:0004519">
    <property type="term" value="F:endonuclease activity"/>
    <property type="evidence" value="ECO:0007669"/>
    <property type="project" value="UniProtKB-KW"/>
</dbReference>